<evidence type="ECO:0000259" key="4">
    <source>
        <dbReference type="PROSITE" id="PS50893"/>
    </source>
</evidence>
<proteinExistence type="predicted"/>
<evidence type="ECO:0000313" key="6">
    <source>
        <dbReference type="Proteomes" id="UP000013523"/>
    </source>
</evidence>
<feature type="domain" description="ABC transporter" evidence="4">
    <location>
        <begin position="3"/>
        <end position="227"/>
    </location>
</feature>
<dbReference type="STRING" id="86416.Clopa_3273"/>
<name>R4K6B0_CLOPA</name>
<keyword evidence="3" id="KW-0067">ATP-binding</keyword>
<keyword evidence="1" id="KW-0813">Transport</keyword>
<dbReference type="PATRIC" id="fig|86416.3.peg.3263"/>
<dbReference type="RefSeq" id="WP_015616364.1">
    <property type="nucleotide sequence ID" value="NC_021182.1"/>
</dbReference>
<dbReference type="GO" id="GO:0016887">
    <property type="term" value="F:ATP hydrolysis activity"/>
    <property type="evidence" value="ECO:0007669"/>
    <property type="project" value="InterPro"/>
</dbReference>
<dbReference type="HOGENOM" id="CLU_000604_1_22_9"/>
<dbReference type="GO" id="GO:0005886">
    <property type="term" value="C:plasma membrane"/>
    <property type="evidence" value="ECO:0007669"/>
    <property type="project" value="TreeGrafter"/>
</dbReference>
<dbReference type="Proteomes" id="UP000013523">
    <property type="component" value="Chromosome"/>
</dbReference>
<dbReference type="CDD" id="cd03255">
    <property type="entry name" value="ABC_MJ0796_LolCDE_FtsE"/>
    <property type="match status" value="1"/>
</dbReference>
<sequence>MIFKMENVNLVYDIGKEMQTYALKDINLSIDGNRLIGIMGPSGGGKSSLLYALAGFKIPTSGEVYYEEKDYSKISTAKSADIRKKEFGFIFQRHFLIDYMTVLENVLVPINNDSSEAKNKAISILKELGLEHLINKKPYQLSGGQRQRVAIARALITDPKVIFADEPTAALDHKSAIEVMNFLENYKKDKLIIVVTHDSSILKDADYIINMMDGAIESIDNKKGGIL</sequence>
<dbReference type="InterPro" id="IPR015854">
    <property type="entry name" value="ABC_transpr_LolD-like"/>
</dbReference>
<dbReference type="InterPro" id="IPR027417">
    <property type="entry name" value="P-loop_NTPase"/>
</dbReference>
<dbReference type="GO" id="GO:0005524">
    <property type="term" value="F:ATP binding"/>
    <property type="evidence" value="ECO:0007669"/>
    <property type="project" value="UniProtKB-KW"/>
</dbReference>
<dbReference type="PANTHER" id="PTHR24220">
    <property type="entry name" value="IMPORT ATP-BINDING PROTEIN"/>
    <property type="match status" value="1"/>
</dbReference>
<evidence type="ECO:0000256" key="2">
    <source>
        <dbReference type="ARBA" id="ARBA00022741"/>
    </source>
</evidence>
<dbReference type="AlphaFoldDB" id="R4K6B0"/>
<dbReference type="SMART" id="SM00382">
    <property type="entry name" value="AAA"/>
    <property type="match status" value="1"/>
</dbReference>
<dbReference type="InterPro" id="IPR017911">
    <property type="entry name" value="MacB-like_ATP-bd"/>
</dbReference>
<dbReference type="EMBL" id="CP003261">
    <property type="protein sequence ID" value="AGK98078.1"/>
    <property type="molecule type" value="Genomic_DNA"/>
</dbReference>
<protein>
    <submittedName>
        <fullName evidence="5">ABC-type antimicrobial peptide transport system, ATPase component</fullName>
    </submittedName>
</protein>
<dbReference type="KEGG" id="cpas:Clopa_3273"/>
<dbReference type="PROSITE" id="PS50893">
    <property type="entry name" value="ABC_TRANSPORTER_2"/>
    <property type="match status" value="1"/>
</dbReference>
<dbReference type="InterPro" id="IPR017871">
    <property type="entry name" value="ABC_transporter-like_CS"/>
</dbReference>
<dbReference type="PANTHER" id="PTHR24220:SF692">
    <property type="entry name" value="ABC TRANSPORTER DOMAIN-CONTAINING PROTEIN"/>
    <property type="match status" value="1"/>
</dbReference>
<keyword evidence="6" id="KW-1185">Reference proteome</keyword>
<dbReference type="PROSITE" id="PS00211">
    <property type="entry name" value="ABC_TRANSPORTER_1"/>
    <property type="match status" value="1"/>
</dbReference>
<dbReference type="InterPro" id="IPR003439">
    <property type="entry name" value="ABC_transporter-like_ATP-bd"/>
</dbReference>
<dbReference type="SUPFAM" id="SSF52540">
    <property type="entry name" value="P-loop containing nucleoside triphosphate hydrolases"/>
    <property type="match status" value="1"/>
</dbReference>
<organism evidence="5 6">
    <name type="scientific">Clostridium pasteurianum BC1</name>
    <dbReference type="NCBI Taxonomy" id="86416"/>
    <lineage>
        <taxon>Bacteria</taxon>
        <taxon>Bacillati</taxon>
        <taxon>Bacillota</taxon>
        <taxon>Clostridia</taxon>
        <taxon>Eubacteriales</taxon>
        <taxon>Clostridiaceae</taxon>
        <taxon>Clostridium</taxon>
    </lineage>
</organism>
<dbReference type="GO" id="GO:0022857">
    <property type="term" value="F:transmembrane transporter activity"/>
    <property type="evidence" value="ECO:0007669"/>
    <property type="project" value="TreeGrafter"/>
</dbReference>
<dbReference type="eggNOG" id="COG1136">
    <property type="taxonomic scope" value="Bacteria"/>
</dbReference>
<evidence type="ECO:0000256" key="1">
    <source>
        <dbReference type="ARBA" id="ARBA00022448"/>
    </source>
</evidence>
<evidence type="ECO:0000313" key="5">
    <source>
        <dbReference type="EMBL" id="AGK98078.1"/>
    </source>
</evidence>
<accession>R4K6B0</accession>
<dbReference type="InterPro" id="IPR003593">
    <property type="entry name" value="AAA+_ATPase"/>
</dbReference>
<dbReference type="Pfam" id="PF00005">
    <property type="entry name" value="ABC_tran"/>
    <property type="match status" value="1"/>
</dbReference>
<dbReference type="OrthoDB" id="9791546at2"/>
<reference evidence="5 6" key="1">
    <citation type="submission" date="2012-01" db="EMBL/GenBank/DDBJ databases">
        <title>Complete sequence of chromosome of Clostridium pasteurianum BC1.</title>
        <authorList>
            <consortium name="US DOE Joint Genome Institute"/>
            <person name="Lucas S."/>
            <person name="Han J."/>
            <person name="Lapidus A."/>
            <person name="Cheng J.-F."/>
            <person name="Goodwin L."/>
            <person name="Pitluck S."/>
            <person name="Peters L."/>
            <person name="Mikhailova N."/>
            <person name="Teshima H."/>
            <person name="Detter J.C."/>
            <person name="Han C."/>
            <person name="Tapia R."/>
            <person name="Land M."/>
            <person name="Hauser L."/>
            <person name="Kyrpides N."/>
            <person name="Ivanova N."/>
            <person name="Pagani I."/>
            <person name="Dunn J."/>
            <person name="Taghavi S."/>
            <person name="Francis A."/>
            <person name="van der Lelie D."/>
            <person name="Woyke T."/>
        </authorList>
    </citation>
    <scope>NUCLEOTIDE SEQUENCE [LARGE SCALE GENOMIC DNA]</scope>
    <source>
        <strain evidence="5 6">BC1</strain>
    </source>
</reference>
<keyword evidence="2" id="KW-0547">Nucleotide-binding</keyword>
<evidence type="ECO:0000256" key="3">
    <source>
        <dbReference type="ARBA" id="ARBA00022840"/>
    </source>
</evidence>
<gene>
    <name evidence="5" type="ORF">Clopa_3273</name>
</gene>
<dbReference type="Gene3D" id="3.40.50.300">
    <property type="entry name" value="P-loop containing nucleotide triphosphate hydrolases"/>
    <property type="match status" value="1"/>
</dbReference>